<evidence type="ECO:0000256" key="4">
    <source>
        <dbReference type="PROSITE-ProRule" id="PRU00283"/>
    </source>
</evidence>
<keyword evidence="2" id="KW-0175">Coiled coil</keyword>
<keyword evidence="3" id="KW-0505">Motor protein</keyword>
<evidence type="ECO:0000256" key="3">
    <source>
        <dbReference type="ARBA" id="ARBA00023175"/>
    </source>
</evidence>
<dbReference type="Proteomes" id="UP000324800">
    <property type="component" value="Unassembled WGS sequence"/>
</dbReference>
<dbReference type="PANTHER" id="PTHR47968">
    <property type="entry name" value="CENTROMERE PROTEIN E"/>
    <property type="match status" value="1"/>
</dbReference>
<dbReference type="InterPro" id="IPR027640">
    <property type="entry name" value="Kinesin-like_fam"/>
</dbReference>
<evidence type="ECO:0000256" key="2">
    <source>
        <dbReference type="ARBA" id="ARBA00023054"/>
    </source>
</evidence>
<dbReference type="InterPro" id="IPR001752">
    <property type="entry name" value="Kinesin_motor_dom"/>
</dbReference>
<dbReference type="EMBL" id="SNRW01001095">
    <property type="protein sequence ID" value="KAA6397830.1"/>
    <property type="molecule type" value="Genomic_DNA"/>
</dbReference>
<dbReference type="GO" id="GO:0007018">
    <property type="term" value="P:microtubule-based movement"/>
    <property type="evidence" value="ECO:0007669"/>
    <property type="project" value="InterPro"/>
</dbReference>
<dbReference type="GO" id="GO:0005874">
    <property type="term" value="C:microtubule"/>
    <property type="evidence" value="ECO:0007669"/>
    <property type="project" value="UniProtKB-KW"/>
</dbReference>
<dbReference type="OrthoDB" id="3176171at2759"/>
<evidence type="ECO:0000259" key="5">
    <source>
        <dbReference type="PROSITE" id="PS50067"/>
    </source>
</evidence>
<dbReference type="InterPro" id="IPR036961">
    <property type="entry name" value="Kinesin_motor_dom_sf"/>
</dbReference>
<evidence type="ECO:0000313" key="6">
    <source>
        <dbReference type="EMBL" id="KAA6397830.1"/>
    </source>
</evidence>
<dbReference type="PROSITE" id="PS50067">
    <property type="entry name" value="KINESIN_MOTOR_2"/>
    <property type="match status" value="1"/>
</dbReference>
<reference evidence="6 7" key="1">
    <citation type="submission" date="2019-03" db="EMBL/GenBank/DDBJ databases">
        <title>Single cell metagenomics reveals metabolic interactions within the superorganism composed of flagellate Streblomastix strix and complex community of Bacteroidetes bacteria on its surface.</title>
        <authorList>
            <person name="Treitli S.C."/>
            <person name="Kolisko M."/>
            <person name="Husnik F."/>
            <person name="Keeling P."/>
            <person name="Hampl V."/>
        </authorList>
    </citation>
    <scope>NUCLEOTIDE SEQUENCE [LARGE SCALE GENOMIC DNA]</scope>
    <source>
        <strain evidence="6">ST1C</strain>
    </source>
</reference>
<sequence length="109" mass="12494">MEFDYSTDLSQSSNVVVCVRIRPEWKNERERGTNIIRTLEPNLVVFDPQEGNAIKGRKSTARRTESRFAFDRVFSETATQQEVFENSAKHLVPALLAGYNCSELEKLIL</sequence>
<dbReference type="SUPFAM" id="SSF52540">
    <property type="entry name" value="P-loop containing nucleoside triphosphate hydrolases"/>
    <property type="match status" value="1"/>
</dbReference>
<accession>A0A5J4WSE2</accession>
<dbReference type="GO" id="GO:0005524">
    <property type="term" value="F:ATP binding"/>
    <property type="evidence" value="ECO:0007669"/>
    <property type="project" value="InterPro"/>
</dbReference>
<evidence type="ECO:0000313" key="7">
    <source>
        <dbReference type="Proteomes" id="UP000324800"/>
    </source>
</evidence>
<dbReference type="GO" id="GO:0008017">
    <property type="term" value="F:microtubule binding"/>
    <property type="evidence" value="ECO:0007669"/>
    <property type="project" value="InterPro"/>
</dbReference>
<dbReference type="Pfam" id="PF00225">
    <property type="entry name" value="Kinesin"/>
    <property type="match status" value="1"/>
</dbReference>
<comment type="caution">
    <text evidence="6">The sequence shown here is derived from an EMBL/GenBank/DDBJ whole genome shotgun (WGS) entry which is preliminary data.</text>
</comment>
<keyword evidence="1" id="KW-0493">Microtubule</keyword>
<name>A0A5J4WSE2_9EUKA</name>
<dbReference type="InterPro" id="IPR027417">
    <property type="entry name" value="P-loop_NTPase"/>
</dbReference>
<dbReference type="Gene3D" id="3.40.850.10">
    <property type="entry name" value="Kinesin motor domain"/>
    <property type="match status" value="1"/>
</dbReference>
<proteinExistence type="inferred from homology"/>
<comment type="similarity">
    <text evidence="4">Belongs to the TRAFAC class myosin-kinesin ATPase superfamily. Kinesin family.</text>
</comment>
<comment type="caution">
    <text evidence="4">Lacks conserved residue(s) required for the propagation of feature annotation.</text>
</comment>
<organism evidence="6 7">
    <name type="scientific">Streblomastix strix</name>
    <dbReference type="NCBI Taxonomy" id="222440"/>
    <lineage>
        <taxon>Eukaryota</taxon>
        <taxon>Metamonada</taxon>
        <taxon>Preaxostyla</taxon>
        <taxon>Oxymonadida</taxon>
        <taxon>Streblomastigidae</taxon>
        <taxon>Streblomastix</taxon>
    </lineage>
</organism>
<evidence type="ECO:0000256" key="1">
    <source>
        <dbReference type="ARBA" id="ARBA00022701"/>
    </source>
</evidence>
<dbReference type="PANTHER" id="PTHR47968:SF13">
    <property type="entry name" value="KINESIN-LIKE PROTEIN KIF19 ISOFORM X1"/>
    <property type="match status" value="1"/>
</dbReference>
<dbReference type="GO" id="GO:0003777">
    <property type="term" value="F:microtubule motor activity"/>
    <property type="evidence" value="ECO:0007669"/>
    <property type="project" value="InterPro"/>
</dbReference>
<protein>
    <recommendedName>
        <fullName evidence="5">Kinesin motor domain-containing protein</fullName>
    </recommendedName>
</protein>
<feature type="domain" description="Kinesin motor" evidence="5">
    <location>
        <begin position="14"/>
        <end position="109"/>
    </location>
</feature>
<dbReference type="AlphaFoldDB" id="A0A5J4WSE2"/>
<gene>
    <name evidence="6" type="ORF">EZS28_006644</name>
</gene>